<organism evidence="1 2">
    <name type="scientific">Opisthorchis felineus</name>
    <dbReference type="NCBI Taxonomy" id="147828"/>
    <lineage>
        <taxon>Eukaryota</taxon>
        <taxon>Metazoa</taxon>
        <taxon>Spiralia</taxon>
        <taxon>Lophotrochozoa</taxon>
        <taxon>Platyhelminthes</taxon>
        <taxon>Trematoda</taxon>
        <taxon>Digenea</taxon>
        <taxon>Opisthorchiida</taxon>
        <taxon>Opisthorchiata</taxon>
        <taxon>Opisthorchiidae</taxon>
        <taxon>Opisthorchis</taxon>
    </lineage>
</organism>
<gene>
    <name evidence="1" type="ORF">CRM22_002421</name>
</gene>
<keyword evidence="2" id="KW-1185">Reference proteome</keyword>
<accession>A0A4S2M6K6</accession>
<evidence type="ECO:0000313" key="1">
    <source>
        <dbReference type="EMBL" id="TGZ71846.1"/>
    </source>
</evidence>
<name>A0A4S2M6K6_OPIFE</name>
<dbReference type="AlphaFoldDB" id="A0A4S2M6K6"/>
<protein>
    <submittedName>
        <fullName evidence="1">Uncharacterized protein</fullName>
    </submittedName>
</protein>
<reference evidence="1 2" key="1">
    <citation type="journal article" date="2019" name="BMC Genomics">
        <title>New insights from Opisthorchis felineus genome: update on genomics of the epidemiologically important liver flukes.</title>
        <authorList>
            <person name="Ershov N.I."/>
            <person name="Mordvinov V.A."/>
            <person name="Prokhortchouk E.B."/>
            <person name="Pakharukova M.Y."/>
            <person name="Gunbin K.V."/>
            <person name="Ustyantsev K."/>
            <person name="Genaev M.A."/>
            <person name="Blinov A.G."/>
            <person name="Mazur A."/>
            <person name="Boulygina E."/>
            <person name="Tsygankova S."/>
            <person name="Khrameeva E."/>
            <person name="Chekanov N."/>
            <person name="Fan G."/>
            <person name="Xiao A."/>
            <person name="Zhang H."/>
            <person name="Xu X."/>
            <person name="Yang H."/>
            <person name="Solovyev V."/>
            <person name="Lee S.M."/>
            <person name="Liu X."/>
            <person name="Afonnikov D.A."/>
            <person name="Skryabin K.G."/>
        </authorList>
    </citation>
    <scope>NUCLEOTIDE SEQUENCE [LARGE SCALE GENOMIC DNA]</scope>
    <source>
        <strain evidence="1">AK-0245</strain>
        <tissue evidence="1">Whole organism</tissue>
    </source>
</reference>
<dbReference type="Proteomes" id="UP000308267">
    <property type="component" value="Unassembled WGS sequence"/>
</dbReference>
<dbReference type="EMBL" id="SJOL01004283">
    <property type="protein sequence ID" value="TGZ71846.1"/>
    <property type="molecule type" value="Genomic_DNA"/>
</dbReference>
<comment type="caution">
    <text evidence="1">The sequence shown here is derived from an EMBL/GenBank/DDBJ whole genome shotgun (WGS) entry which is preliminary data.</text>
</comment>
<evidence type="ECO:0000313" key="2">
    <source>
        <dbReference type="Proteomes" id="UP000308267"/>
    </source>
</evidence>
<proteinExistence type="predicted"/>
<sequence>MTANDRQDSAERYCQPTRSGIRSTWYLSSTTSRGVNLSQHCHPSYRVGCIALCSCSSGFFTKPLSNGLRTTGVFPRFLSAKVSSLLVSGDICAYFSTLKTVQRLRRSKEPSRASKVNTKFQKRGLSLALRISTSDKTNTPSRSTGQPSGKIDSALLSWRSVVTFQTKVTPLSRTFGTWSENKLIRSLVSLRTPRLQCRAPLIAARGRALEGQLKPWTPAPKFPVNLES</sequence>